<name>F4Y5K5_HIRME</name>
<feature type="compositionally biased region" description="Basic residues" evidence="1">
    <location>
        <begin position="567"/>
        <end position="577"/>
    </location>
</feature>
<dbReference type="InterPro" id="IPR032675">
    <property type="entry name" value="LRR_dom_sf"/>
</dbReference>
<feature type="compositionally biased region" description="Polar residues" evidence="1">
    <location>
        <begin position="1"/>
        <end position="29"/>
    </location>
</feature>
<dbReference type="PANTHER" id="PTHR24113">
    <property type="entry name" value="RAN GTPASE-ACTIVATING PROTEIN 1"/>
    <property type="match status" value="1"/>
</dbReference>
<sequence length="1054" mass="117007">MTTSFDTVASAQNPSRRAISATNPLGQNQPKPSHRTRTRSPRKTSTQTPTNGKSSIWSRKSKRGRSGTALAPENIDADDANSSRSNQENRDLETITFRRLNRLQGSGETDDLWEGFEDVEDQKAGDWTAASVYRSFDCLNANSSLFQDPHLSRSFNPLVASKLPFMLSYELKPSLVAQLNSIKTPARDNLATDISKTTTSSSSANSTNITGYFRQTSLPEPTSEPTSSQSANIDVRHQVDVSRYLIDSKTAKRNVESPCNGDKSEQGNQNDVFHKELTKTLAKLVDKAGTNEYRKFCSMARAYSVDFSDVYIADFLESVETLAKLAKPVSTPSATPTASPYRRQSHNPGANCEMPKTPRTNLQTQSPANSSRRFTSDHLWKTAGEGLSSDRSATLGPEIFSSHKQASRIPIPIGTKMIQRNHKDYQSINFITSPNSRVLRNGYKHLPSVQTTASVQKEVLSAIEEVQEAGTDRRDTGVHQETKELTVAKKMTVSTDRVPSKCCCFCEESTTPLERMDTEILSRGKKKTLNSDSGSQFDVDFFYVDKDTKKPTMSFEEVLSLKRNKRHGLKARKRRGHPAASDRLRRPPGTSWEVPRSRRHRPISLCLLTDSSDRYVPVAQLTIRKQCTCEVQMERLCTFLESPGCCLAEATIAECSFEPAATLRLSKAIEVNESLKILNLESCGLEDDFAMLLGAALRHNVTLTRLSLAKNSLGPRGIAYLNQGLSKNLTLQDLNLDYNSVSDEGCKILSGLLAGSKQNKKETIQGSDGRTTCSLEEPPRLKSSLRKLSLKANKIGIDGASQVFLALRHVTNLTELDLSGNQVEDKSVEILGNILLFNRSLKILKLDNCGLTWRSCEFLRRPLKTNTDLSILSLDLNQLTDLGISYLAEGLQYNRNLKELSLNMCSVTSVGLESLVSVIKSRTALRTVRLCYNDISIADNSNAGFVGSNHADLLNNPFGESRQVKKDHRASQALHALDQCLRESQKNLLDESLWYASDVEVAQTEPTRYAAPPSSRHQGLSKSSFNSSLYRKMIMALKRNPSLRIVMWGNQRVS</sequence>
<evidence type="ECO:0000256" key="1">
    <source>
        <dbReference type="SAM" id="MobiDB-lite"/>
    </source>
</evidence>
<feature type="compositionally biased region" description="Polar residues" evidence="1">
    <location>
        <begin position="358"/>
        <end position="373"/>
    </location>
</feature>
<dbReference type="GO" id="GO:0005096">
    <property type="term" value="F:GTPase activator activity"/>
    <property type="evidence" value="ECO:0007669"/>
    <property type="project" value="InterPro"/>
</dbReference>
<dbReference type="SUPFAM" id="SSF52047">
    <property type="entry name" value="RNI-like"/>
    <property type="match status" value="1"/>
</dbReference>
<reference evidence="2" key="1">
    <citation type="submission" date="2009-07" db="EMBL/GenBank/DDBJ databases">
        <authorList>
            <person name="Cuvillier V."/>
        </authorList>
    </citation>
    <scope>NUCLEOTIDE SEQUENCE</scope>
</reference>
<dbReference type="InterPro" id="IPR001611">
    <property type="entry name" value="Leu-rich_rpt"/>
</dbReference>
<protein>
    <submittedName>
        <fullName evidence="2">NLR-like LRR protein</fullName>
    </submittedName>
</protein>
<dbReference type="Gene3D" id="3.80.10.10">
    <property type="entry name" value="Ribonuclease Inhibitor"/>
    <property type="match status" value="2"/>
</dbReference>
<dbReference type="GO" id="GO:0005634">
    <property type="term" value="C:nucleus"/>
    <property type="evidence" value="ECO:0007669"/>
    <property type="project" value="TreeGrafter"/>
</dbReference>
<dbReference type="EMBL" id="GQ415008">
    <property type="protein sequence ID" value="ADJ96600.1"/>
    <property type="molecule type" value="mRNA"/>
</dbReference>
<evidence type="ECO:0000313" key="2">
    <source>
        <dbReference type="EMBL" id="ADJ96600.1"/>
    </source>
</evidence>
<reference evidence="2" key="2">
    <citation type="journal article" date="2011" name="Dev. Comp. Immunol.">
        <title>Characterization and immune function of two intracellular sensors, HmTLR1 and HmNLR, in the injured CNS of an invertebrate.</title>
        <authorList>
            <person name="Cuvillier-Hot V."/>
            <person name="Boidin-Wichlacz C."/>
            <person name="Slomianny C."/>
            <person name="Salzet M."/>
            <person name="Tasiemski A."/>
        </authorList>
    </citation>
    <scope>NUCLEOTIDE SEQUENCE</scope>
</reference>
<dbReference type="GO" id="GO:0031267">
    <property type="term" value="F:small GTPase binding"/>
    <property type="evidence" value="ECO:0007669"/>
    <property type="project" value="TreeGrafter"/>
</dbReference>
<dbReference type="AlphaFoldDB" id="F4Y5K5"/>
<feature type="region of interest" description="Disordered" evidence="1">
    <location>
        <begin position="567"/>
        <end position="596"/>
    </location>
</feature>
<dbReference type="GO" id="GO:0006913">
    <property type="term" value="P:nucleocytoplasmic transport"/>
    <property type="evidence" value="ECO:0007669"/>
    <property type="project" value="TreeGrafter"/>
</dbReference>
<dbReference type="GO" id="GO:0005829">
    <property type="term" value="C:cytosol"/>
    <property type="evidence" value="ECO:0007669"/>
    <property type="project" value="TreeGrafter"/>
</dbReference>
<dbReference type="GO" id="GO:0048471">
    <property type="term" value="C:perinuclear region of cytoplasm"/>
    <property type="evidence" value="ECO:0007669"/>
    <property type="project" value="TreeGrafter"/>
</dbReference>
<dbReference type="SMART" id="SM00368">
    <property type="entry name" value="LRR_RI"/>
    <property type="match status" value="8"/>
</dbReference>
<dbReference type="Pfam" id="PF13516">
    <property type="entry name" value="LRR_6"/>
    <property type="match status" value="5"/>
</dbReference>
<dbReference type="PANTHER" id="PTHR24113:SF15">
    <property type="entry name" value="NACHT DOMAIN-CONTAINING PROTEIN"/>
    <property type="match status" value="1"/>
</dbReference>
<feature type="region of interest" description="Disordered" evidence="1">
    <location>
        <begin position="1"/>
        <end position="92"/>
    </location>
</feature>
<proteinExistence type="evidence at transcript level"/>
<organism evidence="2">
    <name type="scientific">Hirudo medicinalis</name>
    <name type="common">Medicinal leech</name>
    <dbReference type="NCBI Taxonomy" id="6421"/>
    <lineage>
        <taxon>Eukaryota</taxon>
        <taxon>Metazoa</taxon>
        <taxon>Spiralia</taxon>
        <taxon>Lophotrochozoa</taxon>
        <taxon>Annelida</taxon>
        <taxon>Clitellata</taxon>
        <taxon>Hirudinea</taxon>
        <taxon>Hirudinida</taxon>
        <taxon>Hirudiniformes</taxon>
        <taxon>Hirudinidae</taxon>
        <taxon>Hirudo</taxon>
    </lineage>
</organism>
<dbReference type="InterPro" id="IPR027038">
    <property type="entry name" value="RanGap"/>
</dbReference>
<accession>F4Y5K5</accession>
<feature type="compositionally biased region" description="Basic residues" evidence="1">
    <location>
        <begin position="32"/>
        <end position="42"/>
    </location>
</feature>
<feature type="region of interest" description="Disordered" evidence="1">
    <location>
        <begin position="328"/>
        <end position="375"/>
    </location>
</feature>